<dbReference type="Proteomes" id="UP000223596">
    <property type="component" value="Unassembled WGS sequence"/>
</dbReference>
<evidence type="ECO:0000259" key="1">
    <source>
        <dbReference type="Pfam" id="PF01261"/>
    </source>
</evidence>
<dbReference type="EMBL" id="PDBW01000001">
    <property type="protein sequence ID" value="PFH02649.1"/>
    <property type="molecule type" value="Genomic_DNA"/>
</dbReference>
<feature type="domain" description="Xylose isomerase-like TIM barrel" evidence="1">
    <location>
        <begin position="30"/>
        <end position="269"/>
    </location>
</feature>
<dbReference type="InterPro" id="IPR001719">
    <property type="entry name" value="AP_endonuc_2"/>
</dbReference>
<dbReference type="GO" id="GO:0008081">
    <property type="term" value="F:phosphoric diester hydrolase activity"/>
    <property type="evidence" value="ECO:0007669"/>
    <property type="project" value="TreeGrafter"/>
</dbReference>
<organism evidence="2 3">
    <name type="scientific">Acetivibrio thermocellus AD2</name>
    <dbReference type="NCBI Taxonomy" id="1138384"/>
    <lineage>
        <taxon>Bacteria</taxon>
        <taxon>Bacillati</taxon>
        <taxon>Bacillota</taxon>
        <taxon>Clostridia</taxon>
        <taxon>Eubacteriales</taxon>
        <taxon>Oscillospiraceae</taxon>
        <taxon>Acetivibrio</taxon>
    </lineage>
</organism>
<sequence>MIVLVRFGPSGNSESFYKEGHKSSAEMPAWLSGMGLDAYEYQCNRGVNIGKELAEKIGQEAQKYNIFLSIHAPYYINMASPEEEKRIKSKGYIIDCMRLAKWMGAKRIVVHTGSYSKVDKKWALEISAKLFDEVLKEADSLGLTDIVLCPEVLGKNNQIGSLEEIIEICKTNERLFPTIDFGHIHARGQGSLNTVEDFERIINMLENSLGTEKVRELHCHFSRIEFTKGGEKKHWNIDDTQFGPEFEHLAEVILKKNMNPVIICESRANMAEDALKLKKIYNKVAEGMQNEKSACN</sequence>
<dbReference type="GO" id="GO:0003677">
    <property type="term" value="F:DNA binding"/>
    <property type="evidence" value="ECO:0007669"/>
    <property type="project" value="InterPro"/>
</dbReference>
<dbReference type="Pfam" id="PF01261">
    <property type="entry name" value="AP_endonuc_2"/>
    <property type="match status" value="1"/>
</dbReference>
<dbReference type="AlphaFoldDB" id="A0AB36TFR5"/>
<reference evidence="2 3" key="1">
    <citation type="submission" date="2017-09" db="EMBL/GenBank/DDBJ databases">
        <title>Evaluation of Pacific Biosciences Sequencing Technology to Finishing C. thermocellum Genome Sequences.</title>
        <authorList>
            <person name="Brown S."/>
        </authorList>
    </citation>
    <scope>NUCLEOTIDE SEQUENCE [LARGE SCALE GENOMIC DNA]</scope>
    <source>
        <strain evidence="2 3">AD2</strain>
    </source>
</reference>
<dbReference type="SUPFAM" id="SSF51658">
    <property type="entry name" value="Xylose isomerase-like"/>
    <property type="match status" value="1"/>
</dbReference>
<dbReference type="PANTHER" id="PTHR21445">
    <property type="entry name" value="ENDONUCLEASE IV ENDODEOXYRIBONUCLEASE IV"/>
    <property type="match status" value="1"/>
</dbReference>
<dbReference type="GO" id="GO:0003906">
    <property type="term" value="F:DNA-(apurinic or apyrimidinic site) endonuclease activity"/>
    <property type="evidence" value="ECO:0007669"/>
    <property type="project" value="TreeGrafter"/>
</dbReference>
<dbReference type="InterPro" id="IPR036237">
    <property type="entry name" value="Xyl_isomerase-like_sf"/>
</dbReference>
<dbReference type="SMART" id="SM00518">
    <property type="entry name" value="AP2Ec"/>
    <property type="match status" value="1"/>
</dbReference>
<dbReference type="PANTHER" id="PTHR21445:SF0">
    <property type="entry name" value="APURINIC-APYRIMIDINIC ENDONUCLEASE"/>
    <property type="match status" value="1"/>
</dbReference>
<dbReference type="GO" id="GO:0008270">
    <property type="term" value="F:zinc ion binding"/>
    <property type="evidence" value="ECO:0007669"/>
    <property type="project" value="InterPro"/>
</dbReference>
<dbReference type="Gene3D" id="3.20.20.150">
    <property type="entry name" value="Divalent-metal-dependent TIM barrel enzymes"/>
    <property type="match status" value="1"/>
</dbReference>
<proteinExistence type="predicted"/>
<evidence type="ECO:0000313" key="3">
    <source>
        <dbReference type="Proteomes" id="UP000223596"/>
    </source>
</evidence>
<comment type="caution">
    <text evidence="2">The sequence shown here is derived from an EMBL/GenBank/DDBJ whole genome shotgun (WGS) entry which is preliminary data.</text>
</comment>
<dbReference type="InterPro" id="IPR013022">
    <property type="entry name" value="Xyl_isomerase-like_TIM-brl"/>
</dbReference>
<protein>
    <submittedName>
        <fullName evidence="2">Deoxyribonuclease-4</fullName>
    </submittedName>
</protein>
<gene>
    <name evidence="2" type="ORF">M972_111434</name>
</gene>
<dbReference type="GO" id="GO:0006284">
    <property type="term" value="P:base-excision repair"/>
    <property type="evidence" value="ECO:0007669"/>
    <property type="project" value="TreeGrafter"/>
</dbReference>
<dbReference type="RefSeq" id="WP_003517145.1">
    <property type="nucleotide sequence ID" value="NZ_CP013828.1"/>
</dbReference>
<name>A0AB36TFR5_ACETH</name>
<accession>A0AB36TFR5</accession>
<evidence type="ECO:0000313" key="2">
    <source>
        <dbReference type="EMBL" id="PFH02649.1"/>
    </source>
</evidence>